<organism evidence="2 3">
    <name type="scientific">Candidatus Beckwithbacteria bacterium CG23_combo_of_CG06-09_8_20_14_all_47_9</name>
    <dbReference type="NCBI Taxonomy" id="1974498"/>
    <lineage>
        <taxon>Bacteria</taxon>
        <taxon>Candidatus Beckwithiibacteriota</taxon>
    </lineage>
</organism>
<gene>
    <name evidence="2" type="ORF">COX09_03640</name>
</gene>
<evidence type="ECO:0000313" key="2">
    <source>
        <dbReference type="EMBL" id="PIP52070.1"/>
    </source>
</evidence>
<evidence type="ECO:0000313" key="3">
    <source>
        <dbReference type="Proteomes" id="UP000231081"/>
    </source>
</evidence>
<dbReference type="Pfam" id="PF02655">
    <property type="entry name" value="ATP-grasp_3"/>
    <property type="match status" value="1"/>
</dbReference>
<dbReference type="Gene3D" id="3.30.470.20">
    <property type="entry name" value="ATP-grasp fold, B domain"/>
    <property type="match status" value="1"/>
</dbReference>
<name>A0A2H0B4U8_9BACT</name>
<dbReference type="AlphaFoldDB" id="A0A2H0B4U8"/>
<dbReference type="EMBL" id="PCSQ01000095">
    <property type="protein sequence ID" value="PIP52070.1"/>
    <property type="molecule type" value="Genomic_DNA"/>
</dbReference>
<accession>A0A2H0B4U8</accession>
<dbReference type="GO" id="GO:0005524">
    <property type="term" value="F:ATP binding"/>
    <property type="evidence" value="ECO:0007669"/>
    <property type="project" value="InterPro"/>
</dbReference>
<feature type="non-terminal residue" evidence="2">
    <location>
        <position position="1"/>
    </location>
</feature>
<reference evidence="2 3" key="1">
    <citation type="submission" date="2017-09" db="EMBL/GenBank/DDBJ databases">
        <title>Depth-based differentiation of microbial function through sediment-hosted aquifers and enrichment of novel symbionts in the deep terrestrial subsurface.</title>
        <authorList>
            <person name="Probst A.J."/>
            <person name="Ladd B."/>
            <person name="Jarett J.K."/>
            <person name="Geller-Mcgrath D.E."/>
            <person name="Sieber C.M."/>
            <person name="Emerson J.B."/>
            <person name="Anantharaman K."/>
            <person name="Thomas B.C."/>
            <person name="Malmstrom R."/>
            <person name="Stieglmeier M."/>
            <person name="Klingl A."/>
            <person name="Woyke T."/>
            <person name="Ryan C.M."/>
            <person name="Banfield J.F."/>
        </authorList>
    </citation>
    <scope>NUCLEOTIDE SEQUENCE [LARGE SCALE GENOMIC DNA]</scope>
    <source>
        <strain evidence="2">CG23_combo_of_CG06-09_8_20_14_all_47_9</strain>
    </source>
</reference>
<feature type="domain" description="ATP-grasp fold PylC-type" evidence="1">
    <location>
        <begin position="186"/>
        <end position="328"/>
    </location>
</feature>
<sequence length="492" mass="55105">PAKVNQISEIKKIFASLPGGCRVVGVGVSAFQRSGLGYILPNYEILSLLETADLPAIRQVCPVTVIPGERPQELNTSSILSLNWVKDWLGRRQKTNLFVYKAATPLDEIIKTLPACAGRPVKLLSSPGYIRKPLEDKKVFRVEACKAGIQIPAGLNLNLEQLTETKWDQLKQKYGERLVFQLTDYSTGGGQGTFFINNRDDWQKFWEFTRSQDRKKELKFVNVCERVAGRPASITGCATRYGVVTSLLQTQIIDQPELVGFKGRNGVWLGHDWTARFSDKAQLNAEKLCQKWGEYIYQKGYKGIFGLDVVLGENDEITVIECNSRYTGAFPVYTMLQLAQGEMPLDVWHLLEWLGLDYELDLDEVQKVSRQAKAGAHIILHSLENKPVKAGGAVKAGVWGIRPINSAKKFKDMGAFAPVIDIGWAREGFSLLDIKADDEFVLCDRIPNPGQIIKPGERIGKLIFKRRIIDDEGNLLPEIKAVVASILTYYNM</sequence>
<evidence type="ECO:0000259" key="1">
    <source>
        <dbReference type="Pfam" id="PF02655"/>
    </source>
</evidence>
<dbReference type="Proteomes" id="UP000231081">
    <property type="component" value="Unassembled WGS sequence"/>
</dbReference>
<dbReference type="GO" id="GO:0046872">
    <property type="term" value="F:metal ion binding"/>
    <property type="evidence" value="ECO:0007669"/>
    <property type="project" value="InterPro"/>
</dbReference>
<dbReference type="SUPFAM" id="SSF56059">
    <property type="entry name" value="Glutathione synthetase ATP-binding domain-like"/>
    <property type="match status" value="1"/>
</dbReference>
<protein>
    <recommendedName>
        <fullName evidence="1">ATP-grasp fold PylC-type domain-containing protein</fullName>
    </recommendedName>
</protein>
<proteinExistence type="predicted"/>
<comment type="caution">
    <text evidence="2">The sequence shown here is derived from an EMBL/GenBank/DDBJ whole genome shotgun (WGS) entry which is preliminary data.</text>
</comment>
<dbReference type="InterPro" id="IPR003806">
    <property type="entry name" value="ATP-grasp_PylC-type"/>
</dbReference>